<dbReference type="Proteomes" id="UP000053087">
    <property type="component" value="Chromosome"/>
</dbReference>
<evidence type="ECO:0000313" key="18">
    <source>
        <dbReference type="EMBL" id="NLK33593.1"/>
    </source>
</evidence>
<dbReference type="InterPro" id="IPR001041">
    <property type="entry name" value="2Fe-2S_ferredoxin-type"/>
</dbReference>
<dbReference type="FunFam" id="1.10.1060.10:FF:000003">
    <property type="entry name" value="Succinate dehydrogenase iron-sulfur subunit"/>
    <property type="match status" value="1"/>
</dbReference>
<proteinExistence type="inferred from homology"/>
<evidence type="ECO:0000259" key="15">
    <source>
        <dbReference type="PROSITE" id="PS51085"/>
    </source>
</evidence>
<sequence length="259" mass="29468">MMKLKVFRFDRKEGRLRYDTFEIEPSAGMTVLSALFKIQEEFDDSLAFRYSCRGAVCGSCAMLINKIPSLACQTRIESLLKGERRVKLSPFPGMEENISWDPKNEVLVEPLPSLPKIKDLIVDMDKFFEFYRAIEPTFKPASKPPEREYLMQPDAVKELEKYTNCILCAACVSACPVSGREKDFLGPAALAKLYRFHIDPREANNELRLMLANSKSGWWGCEFHANCRAVCPKGVPPIEGIGKARRQIKKSGMEPEQKF</sequence>
<dbReference type="PROSITE" id="PS51379">
    <property type="entry name" value="4FE4S_FER_2"/>
    <property type="match status" value="1"/>
</dbReference>
<keyword evidence="9" id="KW-0479">Metal-binding</keyword>
<dbReference type="PANTHER" id="PTHR11921">
    <property type="entry name" value="SUCCINATE DEHYDROGENASE IRON-SULFUR PROTEIN"/>
    <property type="match status" value="1"/>
</dbReference>
<reference evidence="18 20" key="3">
    <citation type="journal article" date="2020" name="Biotechnol. Biofuels">
        <title>New insights from the biogas microbiome by comprehensive genome-resolved metagenomics of nearly 1600 species originating from multiple anaerobic digesters.</title>
        <authorList>
            <person name="Campanaro S."/>
            <person name="Treu L."/>
            <person name="Rodriguez-R L.M."/>
            <person name="Kovalovszki A."/>
            <person name="Ziels R.M."/>
            <person name="Maus I."/>
            <person name="Zhu X."/>
            <person name="Kougias P.G."/>
            <person name="Basile A."/>
            <person name="Luo G."/>
            <person name="Schluter A."/>
            <person name="Konstantinidis K.T."/>
            <person name="Angelidaki I."/>
        </authorList>
    </citation>
    <scope>NUCLEOTIDE SEQUENCE [LARGE SCALE GENOMIC DNA]</scope>
    <source>
        <strain evidence="18">AS22ysBPME_46</strain>
    </source>
</reference>
<keyword evidence="7" id="KW-0816">Tricarboxylic acid cycle</keyword>
<evidence type="ECO:0000256" key="12">
    <source>
        <dbReference type="ARBA" id="ARBA00023014"/>
    </source>
</evidence>
<dbReference type="GO" id="GO:0022904">
    <property type="term" value="P:respiratory electron transport chain"/>
    <property type="evidence" value="ECO:0007669"/>
    <property type="project" value="TreeGrafter"/>
</dbReference>
<dbReference type="GO" id="GO:0051538">
    <property type="term" value="F:3 iron, 4 sulfur cluster binding"/>
    <property type="evidence" value="ECO:0007669"/>
    <property type="project" value="UniProtKB-KW"/>
</dbReference>
<name>A0A660HUB0_9EURY</name>
<dbReference type="Proteomes" id="UP000585579">
    <property type="component" value="Unassembled WGS sequence"/>
</dbReference>
<dbReference type="PROSITE" id="PS00197">
    <property type="entry name" value="2FE2S_FER_1"/>
    <property type="match status" value="1"/>
</dbReference>
<evidence type="ECO:0000259" key="16">
    <source>
        <dbReference type="PROSITE" id="PS51379"/>
    </source>
</evidence>
<evidence type="ECO:0000256" key="3">
    <source>
        <dbReference type="ARBA" id="ARBA00005163"/>
    </source>
</evidence>
<dbReference type="EMBL" id="JAAYQL010000075">
    <property type="protein sequence ID" value="NLK33593.1"/>
    <property type="molecule type" value="Genomic_DNA"/>
</dbReference>
<keyword evidence="8" id="KW-0001">2Fe-2S</keyword>
<dbReference type="NCBIfam" id="TIGR00384">
    <property type="entry name" value="dhsB"/>
    <property type="match status" value="1"/>
</dbReference>
<evidence type="ECO:0000256" key="2">
    <source>
        <dbReference type="ARBA" id="ARBA00001966"/>
    </source>
</evidence>
<evidence type="ECO:0000256" key="8">
    <source>
        <dbReference type="ARBA" id="ARBA00022714"/>
    </source>
</evidence>
<dbReference type="PANTHER" id="PTHR11921:SF29">
    <property type="entry name" value="SUCCINATE DEHYDROGENASE [UBIQUINONE] IRON-SULFUR SUBUNIT, MITOCHONDRIAL"/>
    <property type="match status" value="1"/>
</dbReference>
<accession>A0A660HUB0</accession>
<dbReference type="Pfam" id="PF13085">
    <property type="entry name" value="Fer2_3"/>
    <property type="match status" value="1"/>
</dbReference>
<dbReference type="KEGG" id="mfz:AOB57_012170"/>
<dbReference type="EC" id="1.3.5.1" evidence="5"/>
<dbReference type="CDD" id="cd00207">
    <property type="entry name" value="fer2"/>
    <property type="match status" value="1"/>
</dbReference>
<evidence type="ECO:0000256" key="13">
    <source>
        <dbReference type="ARBA" id="ARBA00023291"/>
    </source>
</evidence>
<evidence type="ECO:0000256" key="10">
    <source>
        <dbReference type="ARBA" id="ARBA00023002"/>
    </source>
</evidence>
<dbReference type="OrthoDB" id="144910at2157"/>
<keyword evidence="13" id="KW-0003">3Fe-4S</keyword>
<dbReference type="SUPFAM" id="SSF46548">
    <property type="entry name" value="alpha-helical ferredoxin"/>
    <property type="match status" value="1"/>
</dbReference>
<evidence type="ECO:0000256" key="9">
    <source>
        <dbReference type="ARBA" id="ARBA00022723"/>
    </source>
</evidence>
<evidence type="ECO:0000256" key="5">
    <source>
        <dbReference type="ARBA" id="ARBA00012792"/>
    </source>
</evidence>
<dbReference type="InterPro" id="IPR012675">
    <property type="entry name" value="Beta-grasp_dom_sf"/>
</dbReference>
<evidence type="ECO:0000256" key="7">
    <source>
        <dbReference type="ARBA" id="ARBA00022532"/>
    </source>
</evidence>
<gene>
    <name evidence="17" type="ORF">AOB57_012170</name>
    <name evidence="18" type="ORF">GX302_12460</name>
</gene>
<dbReference type="Gene3D" id="1.10.1060.10">
    <property type="entry name" value="Alpha-helical ferredoxin"/>
    <property type="match status" value="1"/>
</dbReference>
<dbReference type="InterPro" id="IPR017896">
    <property type="entry name" value="4Fe4S_Fe-S-bd"/>
</dbReference>
<comment type="cofactor">
    <cofactor evidence="2">
        <name>[4Fe-4S] cluster</name>
        <dbReference type="ChEBI" id="CHEBI:49883"/>
    </cofactor>
</comment>
<evidence type="ECO:0000256" key="6">
    <source>
        <dbReference type="ARBA" id="ARBA00022485"/>
    </source>
</evidence>
<dbReference type="PROSITE" id="PS51085">
    <property type="entry name" value="2FE2S_FER_2"/>
    <property type="match status" value="1"/>
</dbReference>
<feature type="domain" description="2Fe-2S ferredoxin-type" evidence="15">
    <location>
        <begin position="2"/>
        <end position="92"/>
    </location>
</feature>
<dbReference type="NCBIfam" id="NF004616">
    <property type="entry name" value="PRK05950.1"/>
    <property type="match status" value="1"/>
</dbReference>
<comment type="pathway">
    <text evidence="3">Carbohydrate metabolism; tricarboxylic acid cycle.</text>
</comment>
<dbReference type="PROSITE" id="PS00198">
    <property type="entry name" value="4FE4S_FER_1"/>
    <property type="match status" value="1"/>
</dbReference>
<protein>
    <recommendedName>
        <fullName evidence="5">succinate dehydrogenase</fullName>
        <ecNumber evidence="5">1.3.5.1</ecNumber>
    </recommendedName>
</protein>
<organism evidence="17 19">
    <name type="scientific">Methanosarcina flavescens</name>
    <dbReference type="NCBI Taxonomy" id="1715806"/>
    <lineage>
        <taxon>Archaea</taxon>
        <taxon>Methanobacteriati</taxon>
        <taxon>Methanobacteriota</taxon>
        <taxon>Stenosarchaea group</taxon>
        <taxon>Methanomicrobia</taxon>
        <taxon>Methanosarcinales</taxon>
        <taxon>Methanosarcinaceae</taxon>
        <taxon>Methanosarcina</taxon>
    </lineage>
</organism>
<dbReference type="InterPro" id="IPR025192">
    <property type="entry name" value="Succ_DH/fum_Rdtase_N"/>
</dbReference>
<dbReference type="InterPro" id="IPR036010">
    <property type="entry name" value="2Fe-2S_ferredoxin-like_sf"/>
</dbReference>
<feature type="domain" description="4Fe-4S ferredoxin-type" evidence="16">
    <location>
        <begin position="155"/>
        <end position="185"/>
    </location>
</feature>
<dbReference type="InterPro" id="IPR017900">
    <property type="entry name" value="4Fe4S_Fe_S_CS"/>
</dbReference>
<comment type="similarity">
    <text evidence="4">Belongs to the succinate dehydrogenase/fumarate reductase iron-sulfur protein family.</text>
</comment>
<reference evidence="17 19" key="1">
    <citation type="journal article" date="2016" name="Int. J. Syst. Evol. Microbiol.">
        <title>Methanosarcina flavescens sp. nov., a methanogenic archaeon isolated from a full-scale anaerobic digester.</title>
        <authorList>
            <person name="Kern T."/>
            <person name="Fischer M.A."/>
            <person name="Deppenmeier U."/>
            <person name="Schmitz R.A."/>
            <person name="Rother M."/>
        </authorList>
    </citation>
    <scope>NUCLEOTIDE SEQUENCE [LARGE SCALE GENOMIC DNA]</scope>
    <source>
        <strain evidence="17 19">E03.2</strain>
    </source>
</reference>
<dbReference type="GO" id="GO:0008177">
    <property type="term" value="F:succinate dehydrogenase (quinone) activity"/>
    <property type="evidence" value="ECO:0007669"/>
    <property type="project" value="UniProtKB-EC"/>
</dbReference>
<keyword evidence="10" id="KW-0560">Oxidoreductase</keyword>
<dbReference type="SUPFAM" id="SSF54292">
    <property type="entry name" value="2Fe-2S ferredoxin-like"/>
    <property type="match status" value="1"/>
</dbReference>
<keyword evidence="19" id="KW-1185">Reference proteome</keyword>
<evidence type="ECO:0000313" key="19">
    <source>
        <dbReference type="Proteomes" id="UP000053087"/>
    </source>
</evidence>
<dbReference type="AlphaFoldDB" id="A0A660HUB0"/>
<comment type="cofactor">
    <cofactor evidence="14">
        <name>[2Fe-2S] cluster</name>
        <dbReference type="ChEBI" id="CHEBI:190135"/>
    </cofactor>
</comment>
<dbReference type="InterPro" id="IPR006058">
    <property type="entry name" value="2Fe2S_fd_BS"/>
</dbReference>
<dbReference type="InterPro" id="IPR009051">
    <property type="entry name" value="Helical_ferredxn"/>
</dbReference>
<dbReference type="GO" id="GO:0009055">
    <property type="term" value="F:electron transfer activity"/>
    <property type="evidence" value="ECO:0007669"/>
    <property type="project" value="InterPro"/>
</dbReference>
<dbReference type="GO" id="GO:0046872">
    <property type="term" value="F:metal ion binding"/>
    <property type="evidence" value="ECO:0007669"/>
    <property type="project" value="UniProtKB-KW"/>
</dbReference>
<evidence type="ECO:0000256" key="1">
    <source>
        <dbReference type="ARBA" id="ARBA00001927"/>
    </source>
</evidence>
<keyword evidence="12" id="KW-0411">Iron-sulfur</keyword>
<evidence type="ECO:0000256" key="11">
    <source>
        <dbReference type="ARBA" id="ARBA00023004"/>
    </source>
</evidence>
<reference evidence="17" key="2">
    <citation type="submission" date="2018-10" db="EMBL/GenBank/DDBJ databases">
        <authorList>
            <person name="Fischer M.A."/>
            <person name="Kern T."/>
            <person name="Deppenmeier U."/>
            <person name="Schmitz R.A."/>
            <person name="Rother M."/>
        </authorList>
    </citation>
    <scope>NUCLEOTIDE SEQUENCE</scope>
    <source>
        <strain evidence="17">E03.2</strain>
    </source>
</reference>
<dbReference type="Gene3D" id="3.10.20.30">
    <property type="match status" value="1"/>
</dbReference>
<dbReference type="GO" id="GO:0051537">
    <property type="term" value="F:2 iron, 2 sulfur cluster binding"/>
    <property type="evidence" value="ECO:0007669"/>
    <property type="project" value="UniProtKB-KW"/>
</dbReference>
<keyword evidence="6" id="KW-0004">4Fe-4S</keyword>
<evidence type="ECO:0000256" key="4">
    <source>
        <dbReference type="ARBA" id="ARBA00009433"/>
    </source>
</evidence>
<dbReference type="InterPro" id="IPR050573">
    <property type="entry name" value="SDH/FRD_Iron-Sulfur"/>
</dbReference>
<dbReference type="GO" id="GO:0006099">
    <property type="term" value="P:tricarboxylic acid cycle"/>
    <property type="evidence" value="ECO:0007669"/>
    <property type="project" value="UniProtKB-KW"/>
</dbReference>
<comment type="cofactor">
    <cofactor evidence="1">
        <name>[3Fe-4S] cluster</name>
        <dbReference type="ChEBI" id="CHEBI:21137"/>
    </cofactor>
</comment>
<dbReference type="EMBL" id="CP032683">
    <property type="protein sequence ID" value="AYK15842.1"/>
    <property type="molecule type" value="Genomic_DNA"/>
</dbReference>
<dbReference type="Pfam" id="PF13183">
    <property type="entry name" value="Fer4_8"/>
    <property type="match status" value="1"/>
</dbReference>
<evidence type="ECO:0000313" key="20">
    <source>
        <dbReference type="Proteomes" id="UP000585579"/>
    </source>
</evidence>
<evidence type="ECO:0000256" key="14">
    <source>
        <dbReference type="ARBA" id="ARBA00034078"/>
    </source>
</evidence>
<dbReference type="GO" id="GO:0051539">
    <property type="term" value="F:4 iron, 4 sulfur cluster binding"/>
    <property type="evidence" value="ECO:0007669"/>
    <property type="project" value="UniProtKB-KW"/>
</dbReference>
<keyword evidence="11" id="KW-0408">Iron</keyword>
<dbReference type="InterPro" id="IPR004489">
    <property type="entry name" value="Succ_DH/fum_Rdtase_Fe-S"/>
</dbReference>
<evidence type="ECO:0000313" key="17">
    <source>
        <dbReference type="EMBL" id="AYK15842.1"/>
    </source>
</evidence>